<accession>K0SUK4</accession>
<feature type="region of interest" description="Disordered" evidence="1">
    <location>
        <begin position="93"/>
        <end position="178"/>
    </location>
</feature>
<feature type="region of interest" description="Disordered" evidence="1">
    <location>
        <begin position="639"/>
        <end position="662"/>
    </location>
</feature>
<dbReference type="Proteomes" id="UP000266841">
    <property type="component" value="Unassembled WGS sequence"/>
</dbReference>
<evidence type="ECO:0000313" key="3">
    <source>
        <dbReference type="Proteomes" id="UP000266841"/>
    </source>
</evidence>
<name>K0SUK4_THAOC</name>
<feature type="compositionally biased region" description="Low complexity" evidence="1">
    <location>
        <begin position="540"/>
        <end position="555"/>
    </location>
</feature>
<feature type="compositionally biased region" description="Pro residues" evidence="1">
    <location>
        <begin position="150"/>
        <end position="161"/>
    </location>
</feature>
<feature type="compositionally biased region" description="Pro residues" evidence="1">
    <location>
        <begin position="565"/>
        <end position="578"/>
    </location>
</feature>
<feature type="compositionally biased region" description="Low complexity" evidence="1">
    <location>
        <begin position="407"/>
        <end position="416"/>
    </location>
</feature>
<feature type="compositionally biased region" description="Polar residues" evidence="1">
    <location>
        <begin position="639"/>
        <end position="649"/>
    </location>
</feature>
<evidence type="ECO:0000256" key="1">
    <source>
        <dbReference type="SAM" id="MobiDB-lite"/>
    </source>
</evidence>
<feature type="compositionally biased region" description="Basic and acidic residues" evidence="1">
    <location>
        <begin position="651"/>
        <end position="662"/>
    </location>
</feature>
<organism evidence="2 3">
    <name type="scientific">Thalassiosira oceanica</name>
    <name type="common">Marine diatom</name>
    <dbReference type="NCBI Taxonomy" id="159749"/>
    <lineage>
        <taxon>Eukaryota</taxon>
        <taxon>Sar</taxon>
        <taxon>Stramenopiles</taxon>
        <taxon>Ochrophyta</taxon>
        <taxon>Bacillariophyta</taxon>
        <taxon>Coscinodiscophyceae</taxon>
        <taxon>Thalassiosirophycidae</taxon>
        <taxon>Thalassiosirales</taxon>
        <taxon>Thalassiosiraceae</taxon>
        <taxon>Thalassiosira</taxon>
    </lineage>
</organism>
<feature type="region of interest" description="Disordered" evidence="1">
    <location>
        <begin position="527"/>
        <end position="582"/>
    </location>
</feature>
<feature type="compositionally biased region" description="Low complexity" evidence="1">
    <location>
        <begin position="129"/>
        <end position="149"/>
    </location>
</feature>
<feature type="compositionally biased region" description="Pro residues" evidence="1">
    <location>
        <begin position="119"/>
        <end position="128"/>
    </location>
</feature>
<feature type="compositionally biased region" description="Low complexity" evidence="1">
    <location>
        <begin position="162"/>
        <end position="178"/>
    </location>
</feature>
<comment type="caution">
    <text evidence="2">The sequence shown here is derived from an EMBL/GenBank/DDBJ whole genome shotgun (WGS) entry which is preliminary data.</text>
</comment>
<evidence type="ECO:0000313" key="2">
    <source>
        <dbReference type="EMBL" id="EJK64666.1"/>
    </source>
</evidence>
<keyword evidence="3" id="KW-1185">Reference proteome</keyword>
<gene>
    <name evidence="2" type="ORF">THAOC_14576</name>
</gene>
<dbReference type="EMBL" id="AGNL01017013">
    <property type="protein sequence ID" value="EJK64666.1"/>
    <property type="molecule type" value="Genomic_DNA"/>
</dbReference>
<feature type="region of interest" description="Disordered" evidence="1">
    <location>
        <begin position="407"/>
        <end position="450"/>
    </location>
</feature>
<dbReference type="AlphaFoldDB" id="K0SUK4"/>
<proteinExistence type="predicted"/>
<protein>
    <submittedName>
        <fullName evidence="2">Uncharacterized protein</fullName>
    </submittedName>
</protein>
<reference evidence="2 3" key="1">
    <citation type="journal article" date="2012" name="Genome Biol.">
        <title>Genome and low-iron response of an oceanic diatom adapted to chronic iron limitation.</title>
        <authorList>
            <person name="Lommer M."/>
            <person name="Specht M."/>
            <person name="Roy A.S."/>
            <person name="Kraemer L."/>
            <person name="Andreson R."/>
            <person name="Gutowska M.A."/>
            <person name="Wolf J."/>
            <person name="Bergner S.V."/>
            <person name="Schilhabel M.B."/>
            <person name="Klostermeier U.C."/>
            <person name="Beiko R.G."/>
            <person name="Rosenstiel P."/>
            <person name="Hippler M."/>
            <person name="Laroche J."/>
        </authorList>
    </citation>
    <scope>NUCLEOTIDE SEQUENCE [LARGE SCALE GENOMIC DNA]</scope>
    <source>
        <strain evidence="2 3">CCMP1005</strain>
    </source>
</reference>
<sequence>MSHPGCNPGGPPAKPMPWEAWSKVPYSCTSYDPDTTSSGVLHLLNHDRGDGTHEQKNYWIPDRHCSSLAVTIAKCVEDGAQFKFSPFRSHTGWPSFRPQMRLEPSPFPPSRALRISPTKIPPPPPPQPAGGAPQSAAQSALKPNALFTGPAPPPPVPPPPGFTSLPVTTPSTTSSQSVPFMTPQQQAQWMTWHTQRMAMQNQSTEAMIKYLKELTTTASSTGKKETLIPFPKWDGKRETEQQFLTRLALYRRQAYYAGVDFGDDKSGTQAQRDKLSSDLLANLPSCVSDIFEAQGDDSNGISMYIRLMQRLTKRTNTKLLDTADKVLKLAQGTSTTDKYLAEARALFAEIKAIDWEKLFPLIVLLGADSGIHGNLLQRFRNDDNRVVDATFPEMQALLVAEDAASTAGSGAASGTANRVSNTPMKKPPPPKSDDPPKSQEAPVPTKVRSSKTVAHHFLTGVCTSCGRKGKPGRDCYRFGCVGAASVGLVGSGYDEAAAKSRLKKHNDAYPDDRVKFDAFSAAKVKKKLGTGTGPPDTAGSARRVSPVPRSPVTTTPGASAAVTPPIAPPAPPTPPTRPRPSMYVDHVVGDDEEDGCLSHAARVAMGLPSGDGEEFAHFTCSRSPSLAHPSPIHRTQTVITKASRSSSVLSRGEDSARGEERELVKCSPNSKVRSTFIHQRFLKFGGVSRSTRAKYRRKYRRRHRRWVGVARGGARRNSSEFSRTSFDPCRFLPFGGLDEPQSRFQLDSFLPFGGIEESEVVVTVQSRFQLDFFLPFGGRGHDTATFAPVADSVAVPIVDDVTSVAVLPTARTIARPGPDLGSSYCYAWGDLG</sequence>